<dbReference type="PANTHER" id="PTHR10217:SF435">
    <property type="entry name" value="POTASSIUM VOLTAGE-GATED CHANNEL PROTEIN EAG"/>
    <property type="match status" value="1"/>
</dbReference>
<dbReference type="SMART" id="SM00100">
    <property type="entry name" value="cNMP"/>
    <property type="match status" value="1"/>
</dbReference>
<keyword evidence="3" id="KW-0851">Voltage-gated channel</keyword>
<dbReference type="SUPFAM" id="SSF51206">
    <property type="entry name" value="cAMP-binding domain-like"/>
    <property type="match status" value="1"/>
</dbReference>
<dbReference type="PROSITE" id="PS50042">
    <property type="entry name" value="CNMP_BINDING_3"/>
    <property type="match status" value="1"/>
</dbReference>
<dbReference type="InterPro" id="IPR018490">
    <property type="entry name" value="cNMP-bd_dom_sf"/>
</dbReference>
<feature type="transmembrane region" description="Helical" evidence="7">
    <location>
        <begin position="78"/>
        <end position="96"/>
    </location>
</feature>
<keyword evidence="2" id="KW-0631">Potassium channel</keyword>
<evidence type="ECO:0000313" key="10">
    <source>
        <dbReference type="Proteomes" id="UP000179807"/>
    </source>
</evidence>
<keyword evidence="3" id="KW-0406">Ion transport</keyword>
<feature type="transmembrane region" description="Helical" evidence="7">
    <location>
        <begin position="253"/>
        <end position="278"/>
    </location>
</feature>
<dbReference type="GO" id="GO:0034702">
    <property type="term" value="C:monoatomic ion channel complex"/>
    <property type="evidence" value="ECO:0007669"/>
    <property type="project" value="UniProtKB-KW"/>
</dbReference>
<feature type="transmembrane region" description="Helical" evidence="7">
    <location>
        <begin position="50"/>
        <end position="72"/>
    </location>
</feature>
<keyword evidence="7" id="KW-0812">Transmembrane</keyword>
<keyword evidence="10" id="KW-1185">Reference proteome</keyword>
<keyword evidence="1" id="KW-0633">Potassium transport</keyword>
<dbReference type="CDD" id="cd00038">
    <property type="entry name" value="CAP_ED"/>
    <property type="match status" value="1"/>
</dbReference>
<dbReference type="PANTHER" id="PTHR10217">
    <property type="entry name" value="VOLTAGE AND LIGAND GATED POTASSIUM CHANNEL"/>
    <property type="match status" value="1"/>
</dbReference>
<evidence type="ECO:0000256" key="3">
    <source>
        <dbReference type="ARBA" id="ARBA00022882"/>
    </source>
</evidence>
<dbReference type="Gene3D" id="2.60.120.10">
    <property type="entry name" value="Jelly Rolls"/>
    <property type="match status" value="1"/>
</dbReference>
<evidence type="ECO:0000256" key="4">
    <source>
        <dbReference type="ARBA" id="ARBA00022958"/>
    </source>
</evidence>
<dbReference type="PRINTS" id="PR01463">
    <property type="entry name" value="EAGCHANLFMLY"/>
</dbReference>
<reference evidence="9" key="1">
    <citation type="submission" date="2016-10" db="EMBL/GenBank/DDBJ databases">
        <authorList>
            <person name="Benchimol M."/>
            <person name="Almeida L.G."/>
            <person name="Vasconcelos A.T."/>
            <person name="Perreira-Neves A."/>
            <person name="Rosa I.A."/>
            <person name="Tasca T."/>
            <person name="Bogo M.R."/>
            <person name="de Souza W."/>
        </authorList>
    </citation>
    <scope>NUCLEOTIDE SEQUENCE [LARGE SCALE GENOMIC DNA]</scope>
    <source>
        <strain evidence="9">K</strain>
    </source>
</reference>
<evidence type="ECO:0000256" key="6">
    <source>
        <dbReference type="SAM" id="MobiDB-lite"/>
    </source>
</evidence>
<dbReference type="AlphaFoldDB" id="A0A1J4KXT0"/>
<dbReference type="OrthoDB" id="421226at2759"/>
<evidence type="ECO:0000256" key="1">
    <source>
        <dbReference type="ARBA" id="ARBA00022538"/>
    </source>
</evidence>
<proteinExistence type="predicted"/>
<dbReference type="Gene3D" id="1.10.287.70">
    <property type="match status" value="1"/>
</dbReference>
<feature type="transmembrane region" description="Helical" evidence="7">
    <location>
        <begin position="179"/>
        <end position="201"/>
    </location>
</feature>
<dbReference type="GO" id="GO:0042391">
    <property type="term" value="P:regulation of membrane potential"/>
    <property type="evidence" value="ECO:0007669"/>
    <property type="project" value="TreeGrafter"/>
</dbReference>
<evidence type="ECO:0000259" key="8">
    <source>
        <dbReference type="PROSITE" id="PS50042"/>
    </source>
</evidence>
<dbReference type="Gene3D" id="1.10.287.630">
    <property type="entry name" value="Helix hairpin bin"/>
    <property type="match status" value="1"/>
</dbReference>
<dbReference type="InterPro" id="IPR013099">
    <property type="entry name" value="K_chnl_dom"/>
</dbReference>
<dbReference type="InterPro" id="IPR000595">
    <property type="entry name" value="cNMP-bd_dom"/>
</dbReference>
<feature type="region of interest" description="Disordered" evidence="6">
    <location>
        <begin position="499"/>
        <end position="522"/>
    </location>
</feature>
<dbReference type="InterPro" id="IPR003938">
    <property type="entry name" value="K_chnl_volt-dep_EAG/ELK/ERG"/>
</dbReference>
<dbReference type="InterPro" id="IPR050818">
    <property type="entry name" value="KCNH_animal-type"/>
</dbReference>
<accession>A0A1J4KXT0</accession>
<dbReference type="Pfam" id="PF00027">
    <property type="entry name" value="cNMP_binding"/>
    <property type="match status" value="1"/>
</dbReference>
<evidence type="ECO:0000256" key="7">
    <source>
        <dbReference type="SAM" id="Phobius"/>
    </source>
</evidence>
<dbReference type="GeneID" id="94832934"/>
<evidence type="ECO:0000256" key="2">
    <source>
        <dbReference type="ARBA" id="ARBA00022826"/>
    </source>
</evidence>
<name>A0A1J4KXT0_9EUKA</name>
<keyword evidence="5" id="KW-0407">Ion channel</keyword>
<sequence length="522" mass="60747">MNDEDEQSIELSLISDKSNPNNLYSSFMKSTMRQKFMFTHLSKYRRIWEYFIELLCFVAFFEYTFFVIFYKYFNTANYIPFIIFDLLCMLDLFVNLRTIISQRGKIIADPKRILRVNGIHSVVCQFFGSIPLSWIGISIQNQIVYGILGAFKVFRLQRANQAYQTTRKNLAYPTKFSTLYGIVLLWFIIVHFFACLFYLCAVKEGIPNSWIAFLEWDKLSPPKQYVVSFYFVMTTVTCIGTGDVSGLTSNERILVIFIQLIGVLIKAVVFGLMVRFLYDPLGSGFKKDFKVLKDFMDFKHLPSSLRMEILHYFQDKFTANHGTGDPKEVMKFIPETVKNHLKRDMTRVCLSQISMLHIAKEKLTNGFVNSMKPITFVPGDVIFNEGDVVPALYLFKRGIVQLIDNRSNVFATNNCDKGLVFGELELLIDSPREMKVVAMTYVDGWVLTRNDLKINMKYQMEIRKELLRVAREVFPRYVKEIEMNFPAITKKTRKRSALQPIPDDIYDDDDDVINAEQNQTNE</sequence>
<comment type="caution">
    <text evidence="9">The sequence shown here is derived from an EMBL/GenBank/DDBJ whole genome shotgun (WGS) entry which is preliminary data.</text>
</comment>
<feature type="transmembrane region" description="Helical" evidence="7">
    <location>
        <begin position="225"/>
        <end position="247"/>
    </location>
</feature>
<feature type="domain" description="Cyclic nucleotide-binding" evidence="8">
    <location>
        <begin position="355"/>
        <end position="453"/>
    </location>
</feature>
<keyword evidence="7" id="KW-0472">Membrane</keyword>
<dbReference type="InterPro" id="IPR014710">
    <property type="entry name" value="RmlC-like_jellyroll"/>
</dbReference>
<dbReference type="EMBL" id="MLAK01000363">
    <property type="protein sequence ID" value="OHT14500.1"/>
    <property type="molecule type" value="Genomic_DNA"/>
</dbReference>
<gene>
    <name evidence="9" type="ORF">TRFO_15172</name>
</gene>
<dbReference type="Proteomes" id="UP000179807">
    <property type="component" value="Unassembled WGS sequence"/>
</dbReference>
<dbReference type="GO" id="GO:0005886">
    <property type="term" value="C:plasma membrane"/>
    <property type="evidence" value="ECO:0007669"/>
    <property type="project" value="TreeGrafter"/>
</dbReference>
<feature type="compositionally biased region" description="Acidic residues" evidence="6">
    <location>
        <begin position="504"/>
        <end position="513"/>
    </location>
</feature>
<feature type="transmembrane region" description="Helical" evidence="7">
    <location>
        <begin position="117"/>
        <end position="137"/>
    </location>
</feature>
<protein>
    <submittedName>
        <fullName evidence="9">Cation channel family protein</fullName>
    </submittedName>
</protein>
<evidence type="ECO:0000256" key="5">
    <source>
        <dbReference type="ARBA" id="ARBA00023303"/>
    </source>
</evidence>
<dbReference type="RefSeq" id="XP_068367636.1">
    <property type="nucleotide sequence ID" value="XM_068498230.1"/>
</dbReference>
<dbReference type="SUPFAM" id="SSF81324">
    <property type="entry name" value="Voltage-gated potassium channels"/>
    <property type="match status" value="1"/>
</dbReference>
<evidence type="ECO:0000313" key="9">
    <source>
        <dbReference type="EMBL" id="OHT14500.1"/>
    </source>
</evidence>
<dbReference type="GO" id="GO:0005249">
    <property type="term" value="F:voltage-gated potassium channel activity"/>
    <property type="evidence" value="ECO:0007669"/>
    <property type="project" value="InterPro"/>
</dbReference>
<keyword evidence="3" id="KW-0813">Transport</keyword>
<dbReference type="Pfam" id="PF07885">
    <property type="entry name" value="Ion_trans_2"/>
    <property type="match status" value="1"/>
</dbReference>
<dbReference type="VEuPathDB" id="TrichDB:TRFO_15172"/>
<organism evidence="9 10">
    <name type="scientific">Tritrichomonas foetus</name>
    <dbReference type="NCBI Taxonomy" id="1144522"/>
    <lineage>
        <taxon>Eukaryota</taxon>
        <taxon>Metamonada</taxon>
        <taxon>Parabasalia</taxon>
        <taxon>Tritrichomonadida</taxon>
        <taxon>Tritrichomonadidae</taxon>
        <taxon>Tritrichomonas</taxon>
    </lineage>
</organism>
<keyword evidence="4" id="KW-0630">Potassium</keyword>
<keyword evidence="7" id="KW-1133">Transmembrane helix</keyword>